<keyword evidence="4" id="KW-1185">Reference proteome</keyword>
<evidence type="ECO:0000256" key="1">
    <source>
        <dbReference type="ARBA" id="ARBA00008383"/>
    </source>
</evidence>
<accession>A0A8J5XJF2</accession>
<dbReference type="InterPro" id="IPR044855">
    <property type="entry name" value="CoA-Trfase_III_dom3_sf"/>
</dbReference>
<dbReference type="InterPro" id="IPR040632">
    <property type="entry name" value="Sulfotransfer_4"/>
</dbReference>
<protein>
    <submittedName>
        <fullName evidence="3">Uncharacterized protein</fullName>
    </submittedName>
</protein>
<organism evidence="3 4">
    <name type="scientific">Diacronema lutheri</name>
    <name type="common">Unicellular marine alga</name>
    <name type="synonym">Monochrysis lutheri</name>
    <dbReference type="NCBI Taxonomy" id="2081491"/>
    <lineage>
        <taxon>Eukaryota</taxon>
        <taxon>Haptista</taxon>
        <taxon>Haptophyta</taxon>
        <taxon>Pavlovophyceae</taxon>
        <taxon>Pavlovales</taxon>
        <taxon>Pavlovaceae</taxon>
        <taxon>Diacronema</taxon>
    </lineage>
</organism>
<sequence>MRAIAALVAVALGVLYATSSSDYGLYGTTPADWELAPGASPTTPPAGAPPRVRPLIAVVGLSRTGTSSLTAALEMLNVSVYHTHQSMTHHLDFWDFYLTGRIRRPDVRKLLDGGEHGNSTPRADAVLDAWYAILAPELLRAYPDARVILTTRELDGWLASYQGYVAGSHLYHFWRQAPRLALAAVSRALRLGAALRALGVVAPAGGLDLEKLPRLMRVWRACDELVYGDADPAHAPARWLDAHRRHVAHIRSIVPREQLLEFDAGKGHGWKELSDFLRLPKAEAHKLAARPFPHAFAASAVAAGGVSTSSAAGTATHERAVCALIALALGALLLRALGPRAGSARTFAEPKVHTDALGFEYVMVGDAHVRPPPTAWTRARAAASDVVVRAWVWARLVCEYPQMRAVFAQHDKDGYFAYGTPGEYAHLAEHGATRQLLAFRAGRAPAGTGGDSQSAPAGAGLHSTLRFDDDGSLLPTYLPVEHGAAAALGALGLACADLFEMRTGEAQQVAVSRTDAGLATAGYLFIKIDAAGPYGGCDGFSATIEQEGKVNPVRKAYACRDGSSVFMHGGFPKLKQGILDFFGGVKPTAAAIGAEAVKWDGPALEAAMQAKGLAVTLCRSPPQFRAHAQGEAVLAAPLIDVRVRRPPSAGTPVARALATGRSVTRPLSDVLVLDFSHVIASPVVGRSLLEHGATVIKLVTYARPRRHLFDEEANAGKLTYELSLDTEAGKARLWALLRAADVLIDGYTDGVLARHGFAIDDVLGVCPHLVYCQVACYGFDGPFAGKKGFQQNANFCAGVAGLEDEELLGYQLVSQIDYATGFLGAYAVVLGLTRRQLAAAAGEAIRGVHVRVSLCGTATWMSQYGAKCPGPAEYLRRITRLLFGCSDRPIRAGNMAFLPSPIRMSATPPARIAGFNRWWREAKVYKL</sequence>
<dbReference type="Pfam" id="PF17784">
    <property type="entry name" value="Sulfotransfer_4"/>
    <property type="match status" value="1"/>
</dbReference>
<dbReference type="EMBL" id="JAGTXO010000038">
    <property type="protein sequence ID" value="KAG8459700.1"/>
    <property type="molecule type" value="Genomic_DNA"/>
</dbReference>
<reference evidence="3" key="1">
    <citation type="submission" date="2021-05" db="EMBL/GenBank/DDBJ databases">
        <title>The genome of the haptophyte Pavlova lutheri (Diacronema luteri, Pavlovales) - a model for lipid biosynthesis in eukaryotic algae.</title>
        <authorList>
            <person name="Hulatt C.J."/>
            <person name="Posewitz M.C."/>
        </authorList>
    </citation>
    <scope>NUCLEOTIDE SEQUENCE</scope>
    <source>
        <strain evidence="3">NIVA-4/92</strain>
    </source>
</reference>
<dbReference type="PANTHER" id="PTHR48229">
    <property type="entry name" value="CAIB/BAIF FAMILY ENZYME (AFU_ORTHOLOGUE AFUA_1G05360)-RELATED"/>
    <property type="match status" value="1"/>
</dbReference>
<dbReference type="Pfam" id="PF02515">
    <property type="entry name" value="CoA_transf_3"/>
    <property type="match status" value="1"/>
</dbReference>
<dbReference type="InterPro" id="IPR023606">
    <property type="entry name" value="CoA-Trfase_III_dom_1_sf"/>
</dbReference>
<proteinExistence type="inferred from homology"/>
<evidence type="ECO:0000313" key="3">
    <source>
        <dbReference type="EMBL" id="KAG8459700.1"/>
    </source>
</evidence>
<dbReference type="GO" id="GO:0003824">
    <property type="term" value="F:catalytic activity"/>
    <property type="evidence" value="ECO:0007669"/>
    <property type="project" value="InterPro"/>
</dbReference>
<feature type="chain" id="PRO_5035284790" evidence="2">
    <location>
        <begin position="22"/>
        <end position="927"/>
    </location>
</feature>
<dbReference type="PANTHER" id="PTHR48229:SF1">
    <property type="entry name" value="ALPHA METHYLACYL-COA RACEMASE-RELATED"/>
    <property type="match status" value="1"/>
</dbReference>
<comment type="similarity">
    <text evidence="1">Belongs to the CoA-transferase III family.</text>
</comment>
<dbReference type="InterPro" id="IPR003673">
    <property type="entry name" value="CoA-Trfase_fam_III"/>
</dbReference>
<dbReference type="AlphaFoldDB" id="A0A8J5XJF2"/>
<name>A0A8J5XJF2_DIALT</name>
<keyword evidence="2" id="KW-0732">Signal</keyword>
<evidence type="ECO:0000313" key="4">
    <source>
        <dbReference type="Proteomes" id="UP000751190"/>
    </source>
</evidence>
<dbReference type="InterPro" id="IPR027417">
    <property type="entry name" value="P-loop_NTPase"/>
</dbReference>
<dbReference type="OrthoDB" id="2308815at2759"/>
<feature type="signal peptide" evidence="2">
    <location>
        <begin position="1"/>
        <end position="21"/>
    </location>
</feature>
<comment type="caution">
    <text evidence="3">The sequence shown here is derived from an EMBL/GenBank/DDBJ whole genome shotgun (WGS) entry which is preliminary data.</text>
</comment>
<dbReference type="SUPFAM" id="SSF52540">
    <property type="entry name" value="P-loop containing nucleoside triphosphate hydrolases"/>
    <property type="match status" value="1"/>
</dbReference>
<gene>
    <name evidence="3" type="ORF">KFE25_003152</name>
</gene>
<dbReference type="Gene3D" id="3.40.50.300">
    <property type="entry name" value="P-loop containing nucleotide triphosphate hydrolases"/>
    <property type="match status" value="1"/>
</dbReference>
<dbReference type="Gene3D" id="3.40.50.10540">
    <property type="entry name" value="Crotonobetainyl-coa:carnitine coa-transferase, domain 1"/>
    <property type="match status" value="2"/>
</dbReference>
<evidence type="ECO:0000256" key="2">
    <source>
        <dbReference type="SAM" id="SignalP"/>
    </source>
</evidence>
<dbReference type="Gene3D" id="3.30.1540.10">
    <property type="entry name" value="formyl-coa transferase, domain 3"/>
    <property type="match status" value="1"/>
</dbReference>
<dbReference type="SUPFAM" id="SSF89796">
    <property type="entry name" value="CoA-transferase family III (CaiB/BaiF)"/>
    <property type="match status" value="2"/>
</dbReference>
<dbReference type="Proteomes" id="UP000751190">
    <property type="component" value="Unassembled WGS sequence"/>
</dbReference>
<dbReference type="InterPro" id="IPR052985">
    <property type="entry name" value="CoA-trans_III_biosynth/detox"/>
</dbReference>